<sequence length="157" mass="17725">MSTEQSIRYSIPNLSNTTFATWKTQVLAYCMEYNLDNFLLRDIAPPPSSDADKLEVFESRRGKAAGILVRCMGQSKAADNQAKVYQAFCNFKFSKDLPTFFDDLNAHLANMTSVGLQVGIPEKIHIHEHLLSKQIIQKLPESLSHFKDTVFKEASHS</sequence>
<dbReference type="VEuPathDB" id="FungiDB:VP01_9539g1"/>
<dbReference type="Proteomes" id="UP000037035">
    <property type="component" value="Unassembled WGS sequence"/>
</dbReference>
<dbReference type="EMBL" id="LAVV01015202">
    <property type="protein sequence ID" value="KNZ44066.1"/>
    <property type="molecule type" value="Genomic_DNA"/>
</dbReference>
<gene>
    <name evidence="1" type="ORF">VP01_9539g1</name>
</gene>
<protein>
    <recommendedName>
        <fullName evidence="3">Retrotransposon Copia-like N-terminal domain-containing protein</fullName>
    </recommendedName>
</protein>
<evidence type="ECO:0000313" key="1">
    <source>
        <dbReference type="EMBL" id="KNZ44066.1"/>
    </source>
</evidence>
<dbReference type="OrthoDB" id="10558497at2759"/>
<evidence type="ECO:0008006" key="3">
    <source>
        <dbReference type="Google" id="ProtNLM"/>
    </source>
</evidence>
<accession>A0A0L6U6C0</accession>
<name>A0A0L6U6C0_9BASI</name>
<comment type="caution">
    <text evidence="1">The sequence shown here is derived from an EMBL/GenBank/DDBJ whole genome shotgun (WGS) entry which is preliminary data.</text>
</comment>
<proteinExistence type="predicted"/>
<dbReference type="AlphaFoldDB" id="A0A0L6U6C0"/>
<reference evidence="1 2" key="1">
    <citation type="submission" date="2015-08" db="EMBL/GenBank/DDBJ databases">
        <title>Next Generation Sequencing and Analysis of the Genome of Puccinia sorghi L Schw, the Causal Agent of Maize Common Rust.</title>
        <authorList>
            <person name="Rochi L."/>
            <person name="Burguener G."/>
            <person name="Darino M."/>
            <person name="Turjanski A."/>
            <person name="Kreff E."/>
            <person name="Dieguez M.J."/>
            <person name="Sacco F."/>
        </authorList>
    </citation>
    <scope>NUCLEOTIDE SEQUENCE [LARGE SCALE GENOMIC DNA]</scope>
    <source>
        <strain evidence="1 2">RO10H11247</strain>
    </source>
</reference>
<organism evidence="1 2">
    <name type="scientific">Puccinia sorghi</name>
    <dbReference type="NCBI Taxonomy" id="27349"/>
    <lineage>
        <taxon>Eukaryota</taxon>
        <taxon>Fungi</taxon>
        <taxon>Dikarya</taxon>
        <taxon>Basidiomycota</taxon>
        <taxon>Pucciniomycotina</taxon>
        <taxon>Pucciniomycetes</taxon>
        <taxon>Pucciniales</taxon>
        <taxon>Pucciniaceae</taxon>
        <taxon>Puccinia</taxon>
    </lineage>
</organism>
<evidence type="ECO:0000313" key="2">
    <source>
        <dbReference type="Proteomes" id="UP000037035"/>
    </source>
</evidence>
<keyword evidence="2" id="KW-1185">Reference proteome</keyword>